<evidence type="ECO:0008006" key="3">
    <source>
        <dbReference type="Google" id="ProtNLM"/>
    </source>
</evidence>
<dbReference type="STRING" id="484498.SAMN05421686_104110"/>
<dbReference type="OrthoDB" id="5429547at2"/>
<dbReference type="EMBL" id="FTOH01000004">
    <property type="protein sequence ID" value="SIS75359.1"/>
    <property type="molecule type" value="Genomic_DNA"/>
</dbReference>
<name>A0A1N7LNJ1_9GAMM</name>
<dbReference type="Proteomes" id="UP000185639">
    <property type="component" value="Unassembled WGS sequence"/>
</dbReference>
<sequence length="329" mass="35918">MANYDIFNGDADGICSLVQLRLDNPQHSTLVTGVKRDIELVVKVKPQPGDYLTVLDLSLEKNAEAVRMALEAGANVFYADHHRSGDIPDHTNFNAHINTQPNTCTGLIVDYYLRGQYREWAIVAAYGDNITQVADEYCAQLKLSSDQQSQLRQLGIAMNYNGYGSSVGDLFFHPEELYSMAVKYSSPFEFMAAESTAITSLITGYNEDIAKGLSTEATRETDTAALIILPDERWSRRVSGVLGNELTNQRPSRAHVILTPEHTGELNAPVTYQVSIRAPKTSPHSADKVATSYGGGGRSGAAGISGLAISDVDALWRQVLDTYSAYKST</sequence>
<dbReference type="SUPFAM" id="SSF64182">
    <property type="entry name" value="DHH phosphoesterases"/>
    <property type="match status" value="1"/>
</dbReference>
<proteinExistence type="predicted"/>
<evidence type="ECO:0000313" key="1">
    <source>
        <dbReference type="EMBL" id="SIS75359.1"/>
    </source>
</evidence>
<dbReference type="RefSeq" id="WP_076514981.1">
    <property type="nucleotide sequence ID" value="NZ_FTOH01000004.1"/>
</dbReference>
<dbReference type="AlphaFoldDB" id="A0A1N7LNJ1"/>
<keyword evidence="2" id="KW-1185">Reference proteome</keyword>
<accession>A0A1N7LNJ1</accession>
<gene>
    <name evidence="1" type="ORF">SAMN05421686_104110</name>
</gene>
<organism evidence="1 2">
    <name type="scientific">Thalassolituus maritimus</name>
    <dbReference type="NCBI Taxonomy" id="484498"/>
    <lineage>
        <taxon>Bacteria</taxon>
        <taxon>Pseudomonadati</taxon>
        <taxon>Pseudomonadota</taxon>
        <taxon>Gammaproteobacteria</taxon>
        <taxon>Oceanospirillales</taxon>
        <taxon>Oceanospirillaceae</taxon>
        <taxon>Thalassolituus</taxon>
    </lineage>
</organism>
<dbReference type="InterPro" id="IPR038763">
    <property type="entry name" value="DHH_sf"/>
</dbReference>
<evidence type="ECO:0000313" key="2">
    <source>
        <dbReference type="Proteomes" id="UP000185639"/>
    </source>
</evidence>
<protein>
    <recommendedName>
        <fullName evidence="3">DHHA1 domain-containing protein</fullName>
    </recommendedName>
</protein>
<reference evidence="2" key="1">
    <citation type="submission" date="2017-01" db="EMBL/GenBank/DDBJ databases">
        <authorList>
            <person name="Varghese N."/>
            <person name="Submissions S."/>
        </authorList>
    </citation>
    <scope>NUCLEOTIDE SEQUENCE [LARGE SCALE GENOMIC DNA]</scope>
    <source>
        <strain evidence="2">DSM 24913</strain>
    </source>
</reference>